<dbReference type="NCBIfam" id="NF001628">
    <property type="entry name" value="PRK00414.1"/>
    <property type="match status" value="1"/>
</dbReference>
<keyword evidence="10 16" id="KW-0862">Zinc</keyword>
<dbReference type="HAMAP" id="MF_00067">
    <property type="entry name" value="GmhA"/>
    <property type="match status" value="1"/>
</dbReference>
<feature type="binding site" evidence="16">
    <location>
        <position position="124"/>
    </location>
    <ligand>
        <name>substrate</name>
    </ligand>
</feature>
<reference evidence="20 26" key="3">
    <citation type="submission" date="2020-04" db="EMBL/GenBank/DDBJ databases">
        <title>Whole-genome sequencing of Vibrio spp. from China reveals different genetic environments of blaCTX-M-14 among diverse lineages.</title>
        <authorList>
            <person name="Zheng Z."/>
            <person name="Ye L."/>
            <person name="Chen S."/>
        </authorList>
    </citation>
    <scope>NUCLEOTIDE SEQUENCE [LARGE SCALE GENOMIC DNA]</scope>
    <source>
        <strain evidence="20 26">Vb0551</strain>
    </source>
</reference>
<dbReference type="PANTHER" id="PTHR30390">
    <property type="entry name" value="SEDOHEPTULOSE 7-PHOSPHATE ISOMERASE / DNAA INITIATOR-ASSOCIATING FACTOR FOR REPLICATION INITIATION"/>
    <property type="match status" value="1"/>
</dbReference>
<dbReference type="EMBL" id="CP097355">
    <property type="protein sequence ID" value="UYV25660.1"/>
    <property type="molecule type" value="Genomic_DNA"/>
</dbReference>
<dbReference type="InterPro" id="IPR001347">
    <property type="entry name" value="SIS_dom"/>
</dbReference>
<comment type="miscellaneous">
    <text evidence="16">The reaction produces a racemic mixture of D-glycero-alpha-D-manno-heptose 7-phosphate and D-glycero-beta-D-manno-heptose 7-phosphate.</text>
</comment>
<protein>
    <recommendedName>
        <fullName evidence="14 16">Phosphoheptose isomerase</fullName>
        <ecNumber evidence="7 16">5.3.1.28</ecNumber>
    </recommendedName>
    <alternativeName>
        <fullName evidence="15 16">Sedoheptulose 7-phosphate isomerase</fullName>
    </alternativeName>
</protein>
<comment type="catalytic activity">
    <reaction evidence="1 16">
        <text>2 D-sedoheptulose 7-phosphate = D-glycero-alpha-D-manno-heptose 7-phosphate + D-glycero-beta-D-manno-heptose 7-phosphate</text>
        <dbReference type="Rhea" id="RHEA:27489"/>
        <dbReference type="ChEBI" id="CHEBI:57483"/>
        <dbReference type="ChEBI" id="CHEBI:60203"/>
        <dbReference type="ChEBI" id="CHEBI:60204"/>
        <dbReference type="EC" id="5.3.1.28"/>
    </reaction>
</comment>
<feature type="binding site" evidence="16">
    <location>
        <position position="61"/>
    </location>
    <ligand>
        <name>Zn(2+)</name>
        <dbReference type="ChEBI" id="CHEBI:29105"/>
    </ligand>
</feature>
<sequence>MYQDLIRSELNEAAEVLNKFLSDDHNIAQIEAAAKMIADSFKQDGKVLSCGNGGSHCDAMHFAEELTGRYRDNRPGYAGIAISDPSHLSCVSNDFGYDFVFSRYVEAVGRKGDVLFGLSTSGNSGNILKAIEAAKAKGMKTIALTGKDGGKMAGLADVEIRVPHFGYADRIQEVHIKIIHIIIQLIEKEME</sequence>
<dbReference type="Gene3D" id="3.40.50.10490">
    <property type="entry name" value="Glucose-6-phosphate isomerase like protein, domain 1"/>
    <property type="match status" value="1"/>
</dbReference>
<reference evidence="21 25" key="2">
    <citation type="submission" date="2015-08" db="EMBL/GenBank/DDBJ databases">
        <title>Draft Genome Sequences of Vibrio parahaemolyticus Strains.</title>
        <authorList>
            <person name="Gonzalez-Escalona N."/>
            <person name="DePaola A."/>
        </authorList>
    </citation>
    <scope>NUCLEOTIDE SEQUENCE [LARGE SCALE GENOMIC DNA]</scope>
    <source>
        <strain evidence="21 25">CFSAN001621</strain>
    </source>
</reference>
<organism evidence="20 26">
    <name type="scientific">Vibrio parahaemolyticus</name>
    <dbReference type="NCBI Taxonomy" id="670"/>
    <lineage>
        <taxon>Bacteria</taxon>
        <taxon>Pseudomonadati</taxon>
        <taxon>Pseudomonadota</taxon>
        <taxon>Gammaproteobacteria</taxon>
        <taxon>Vibrionales</taxon>
        <taxon>Vibrionaceae</taxon>
        <taxon>Vibrio</taxon>
    </lineage>
</organism>
<evidence type="ECO:0000256" key="8">
    <source>
        <dbReference type="ARBA" id="ARBA00022490"/>
    </source>
</evidence>
<dbReference type="UniPathway" id="UPA00041">
    <property type="reaction ID" value="UER00436"/>
</dbReference>
<evidence type="ECO:0000256" key="12">
    <source>
        <dbReference type="ARBA" id="ARBA00023235"/>
    </source>
</evidence>
<dbReference type="PROSITE" id="PS51464">
    <property type="entry name" value="SIS"/>
    <property type="match status" value="1"/>
</dbReference>
<reference evidence="22" key="4">
    <citation type="submission" date="2022-05" db="EMBL/GenBank/DDBJ databases">
        <title>Megaplasmid of Vibrio parahaemolyticus.</title>
        <authorList>
            <person name="Strauch E."/>
            <person name="Borowiak M."/>
        </authorList>
    </citation>
    <scope>NUCLEOTIDE SEQUENCE</scope>
    <source>
        <strain evidence="22">16-VB00198</strain>
    </source>
</reference>
<evidence type="ECO:0000256" key="4">
    <source>
        <dbReference type="ARBA" id="ARBA00004713"/>
    </source>
</evidence>
<evidence type="ECO:0000313" key="21">
    <source>
        <dbReference type="EMBL" id="OQJ96794.1"/>
    </source>
</evidence>
<feature type="binding site" evidence="16">
    <location>
        <position position="172"/>
    </location>
    <ligand>
        <name>Zn(2+)</name>
        <dbReference type="ChEBI" id="CHEBI:29105"/>
    </ligand>
</feature>
<evidence type="ECO:0000256" key="5">
    <source>
        <dbReference type="ARBA" id="ARBA00009894"/>
    </source>
</evidence>
<dbReference type="GO" id="GO:0008270">
    <property type="term" value="F:zinc ion binding"/>
    <property type="evidence" value="ECO:0007669"/>
    <property type="project" value="UniProtKB-UniRule"/>
</dbReference>
<evidence type="ECO:0000313" key="24">
    <source>
        <dbReference type="Proteomes" id="UP000037697"/>
    </source>
</evidence>
<dbReference type="EMBL" id="LIRS01000030">
    <property type="protein sequence ID" value="KOY40526.1"/>
    <property type="molecule type" value="Genomic_DNA"/>
</dbReference>
<dbReference type="NCBIfam" id="TIGR00441">
    <property type="entry name" value="gmhA"/>
    <property type="match status" value="1"/>
</dbReference>
<dbReference type="SUPFAM" id="SSF53697">
    <property type="entry name" value="SIS domain"/>
    <property type="match status" value="1"/>
</dbReference>
<comment type="pathway">
    <text evidence="16">Carbohydrate biosynthesis; D-glycero-D-manno-heptose 7-phosphate biosynthesis; D-glycero-alpha-D-manno-heptose 7-phosphate and D-glycero-beta-D-manno-heptose 7-phosphate from sedoheptulose 7-phosphate: step 1/1.</text>
</comment>
<evidence type="ECO:0000256" key="1">
    <source>
        <dbReference type="ARBA" id="ARBA00000348"/>
    </source>
</evidence>
<feature type="binding site" evidence="16">
    <location>
        <position position="180"/>
    </location>
    <ligand>
        <name>Zn(2+)</name>
        <dbReference type="ChEBI" id="CHEBI:29105"/>
    </ligand>
</feature>
<evidence type="ECO:0000256" key="11">
    <source>
        <dbReference type="ARBA" id="ARBA00022985"/>
    </source>
</evidence>
<evidence type="ECO:0000256" key="2">
    <source>
        <dbReference type="ARBA" id="ARBA00003172"/>
    </source>
</evidence>
<evidence type="ECO:0000256" key="3">
    <source>
        <dbReference type="ARBA" id="ARBA00004496"/>
    </source>
</evidence>
<feature type="binding site" evidence="16">
    <location>
        <begin position="52"/>
        <end position="54"/>
    </location>
    <ligand>
        <name>substrate</name>
    </ligand>
</feature>
<dbReference type="Proteomes" id="UP001253193">
    <property type="component" value="Unassembled WGS sequence"/>
</dbReference>
<dbReference type="GO" id="GO:0009103">
    <property type="term" value="P:lipopolysaccharide biosynthetic process"/>
    <property type="evidence" value="ECO:0007669"/>
    <property type="project" value="UniProtKB-KW"/>
</dbReference>
<comment type="pathway">
    <text evidence="4">Bacterial outer membrane biogenesis; LPS core biosynthesis.</text>
</comment>
<dbReference type="EMBL" id="JAUHGG010000004">
    <property type="protein sequence ID" value="MDS1821710.1"/>
    <property type="molecule type" value="Genomic_DNA"/>
</dbReference>
<evidence type="ECO:0000313" key="20">
    <source>
        <dbReference type="EMBL" id="NMU85685.1"/>
    </source>
</evidence>
<evidence type="ECO:0000256" key="15">
    <source>
        <dbReference type="ARBA" id="ARBA00077444"/>
    </source>
</evidence>
<evidence type="ECO:0000259" key="17">
    <source>
        <dbReference type="PROSITE" id="PS51464"/>
    </source>
</evidence>
<comment type="function">
    <text evidence="2 16">Catalyzes the isomerization of sedoheptulose 7-phosphate in D-glycero-D-manno-heptose 7-phosphate.</text>
</comment>
<evidence type="ECO:0000313" key="23">
    <source>
        <dbReference type="EMBL" id="WAT89524.1"/>
    </source>
</evidence>
<dbReference type="Proteomes" id="UP001163036">
    <property type="component" value="Chromosome 1"/>
</dbReference>
<evidence type="ECO:0000256" key="7">
    <source>
        <dbReference type="ARBA" id="ARBA00012580"/>
    </source>
</evidence>
<feature type="binding site" evidence="16">
    <location>
        <begin position="119"/>
        <end position="121"/>
    </location>
    <ligand>
        <name>substrate</name>
    </ligand>
</feature>
<dbReference type="EMBL" id="JABCLB010002279">
    <property type="protein sequence ID" value="NMU85685.1"/>
    <property type="molecule type" value="Genomic_DNA"/>
</dbReference>
<evidence type="ECO:0000256" key="14">
    <source>
        <dbReference type="ARBA" id="ARBA00072588"/>
    </source>
</evidence>
<dbReference type="GO" id="GO:0008968">
    <property type="term" value="F:D-sedoheptulose 7-phosphate isomerase activity"/>
    <property type="evidence" value="ECO:0007669"/>
    <property type="project" value="UniProtKB-UniRule"/>
</dbReference>
<feature type="domain" description="SIS" evidence="17">
    <location>
        <begin position="37"/>
        <end position="191"/>
    </location>
</feature>
<keyword evidence="11" id="KW-0448">Lipopolysaccharide biosynthesis</keyword>
<dbReference type="Proteomes" id="UP000191946">
    <property type="component" value="Unassembled WGS sequence"/>
</dbReference>
<accession>A0A0L8E5E0</accession>
<feature type="binding site" evidence="16">
    <location>
        <position position="65"/>
    </location>
    <ligand>
        <name>Zn(2+)</name>
        <dbReference type="ChEBI" id="CHEBI:29105"/>
    </ligand>
</feature>
<dbReference type="EMBL" id="LHQV01000022">
    <property type="protein sequence ID" value="OQJ96794.1"/>
    <property type="molecule type" value="Genomic_DNA"/>
</dbReference>
<reference evidence="19" key="6">
    <citation type="submission" date="2023-06" db="EMBL/GenBank/DDBJ databases">
        <title>Genomic Diversity of Vibrio spp. and Metagenomic Analysis of Pathogens in Florida Gulf Coastal Waters Following Hurricane Ian.</title>
        <authorList>
            <person name="Brumfield K.D."/>
        </authorList>
    </citation>
    <scope>NUCLEOTIDE SEQUENCE</scope>
    <source>
        <strain evidence="19">WBS2B-138</strain>
    </source>
</reference>
<evidence type="ECO:0000256" key="9">
    <source>
        <dbReference type="ARBA" id="ARBA00022723"/>
    </source>
</evidence>
<evidence type="ECO:0000256" key="16">
    <source>
        <dbReference type="HAMAP-Rule" id="MF_00067"/>
    </source>
</evidence>
<dbReference type="Proteomes" id="UP000518904">
    <property type="component" value="Unassembled WGS sequence"/>
</dbReference>
<evidence type="ECO:0000313" key="19">
    <source>
        <dbReference type="EMBL" id="MDS1821710.1"/>
    </source>
</evidence>
<dbReference type="FunFam" id="3.40.50.10490:FF:000013">
    <property type="entry name" value="Phosphoheptose isomerase"/>
    <property type="match status" value="1"/>
</dbReference>
<feature type="binding site" evidence="16">
    <location>
        <begin position="93"/>
        <end position="94"/>
    </location>
    <ligand>
        <name>substrate</name>
    </ligand>
</feature>
<comment type="subunit">
    <text evidence="6 16">Homotetramer.</text>
</comment>
<keyword evidence="25" id="KW-1185">Reference proteome</keyword>
<dbReference type="InterPro" id="IPR035461">
    <property type="entry name" value="GmhA/DiaA"/>
</dbReference>
<keyword evidence="12 16" id="KW-0413">Isomerase</keyword>
<reference evidence="23" key="5">
    <citation type="submission" date="2022-12" db="EMBL/GenBank/DDBJ databases">
        <title>Vibrio parahaemolyticus become highly virulent by producing novel Tc toxins.</title>
        <authorList>
            <person name="Yang F."/>
            <person name="You Y."/>
            <person name="Lai Q."/>
            <person name="Xu L."/>
            <person name="Li F."/>
        </authorList>
    </citation>
    <scope>NUCLEOTIDE SEQUENCE</scope>
    <source>
        <strain evidence="23">Vp-HL-202005</strain>
    </source>
</reference>
<keyword evidence="9 16" id="KW-0479">Metal-binding</keyword>
<proteinExistence type="inferred from homology"/>
<dbReference type="GO" id="GO:2001061">
    <property type="term" value="P:D-glycero-D-manno-heptose 7-phosphate biosynthetic process"/>
    <property type="evidence" value="ECO:0007669"/>
    <property type="project" value="UniProtKB-UniPathway"/>
</dbReference>
<gene>
    <name evidence="20" type="primary">lpcA</name>
    <name evidence="16 18" type="synonym">gmhA</name>
    <name evidence="18" type="ORF">ACX05_05535</name>
    <name evidence="21" type="ORF">AKG60_22385</name>
    <name evidence="20" type="ORF">HKB16_22800</name>
    <name evidence="22" type="ORF">M5598_11535</name>
    <name evidence="23" type="ORF">O1Q84_12915</name>
    <name evidence="19" type="ORF">QX249_13715</name>
</gene>
<dbReference type="RefSeq" id="WP_005494304.1">
    <property type="nucleotide sequence ID" value="NZ_CAMFHQ010000002.1"/>
</dbReference>
<dbReference type="InterPro" id="IPR046348">
    <property type="entry name" value="SIS_dom_sf"/>
</dbReference>
<evidence type="ECO:0000313" key="22">
    <source>
        <dbReference type="EMBL" id="UYV25660.1"/>
    </source>
</evidence>
<dbReference type="PANTHER" id="PTHR30390:SF7">
    <property type="entry name" value="PHOSPHOHEPTOSE ISOMERASE"/>
    <property type="match status" value="1"/>
</dbReference>
<evidence type="ECO:0000313" key="25">
    <source>
        <dbReference type="Proteomes" id="UP000191946"/>
    </source>
</evidence>
<dbReference type="Pfam" id="PF13580">
    <property type="entry name" value="SIS_2"/>
    <property type="match status" value="1"/>
</dbReference>
<keyword evidence="8 16" id="KW-0963">Cytoplasm</keyword>
<evidence type="ECO:0000256" key="6">
    <source>
        <dbReference type="ARBA" id="ARBA00011881"/>
    </source>
</evidence>
<comment type="similarity">
    <text evidence="5 16">Belongs to the SIS family. GmhA subfamily.</text>
</comment>
<reference evidence="18 24" key="1">
    <citation type="submission" date="2015-07" db="EMBL/GenBank/DDBJ databases">
        <title>Foodborne Vibrio parahaemolyticus Isolates.</title>
        <authorList>
            <person name="Ronholm J."/>
            <person name="Petronella N."/>
            <person name="Kenwell R."/>
            <person name="Banerjee S."/>
        </authorList>
    </citation>
    <scope>NUCLEOTIDE SEQUENCE [LARGE SCALE GENOMIC DNA]</scope>
    <source>
        <strain evidence="18 24">HS-06-05</strain>
    </source>
</reference>
<dbReference type="Proteomes" id="UP000037697">
    <property type="component" value="Unassembled WGS sequence"/>
</dbReference>
<comment type="cofactor">
    <cofactor evidence="16">
        <name>Zn(2+)</name>
        <dbReference type="ChEBI" id="CHEBI:29105"/>
    </cofactor>
    <text evidence="16">Binds 1 zinc ion per subunit.</text>
</comment>
<feature type="binding site" evidence="16">
    <location>
        <position position="172"/>
    </location>
    <ligand>
        <name>substrate</name>
    </ligand>
</feature>
<dbReference type="GO" id="GO:0005737">
    <property type="term" value="C:cytoplasm"/>
    <property type="evidence" value="ECO:0007669"/>
    <property type="project" value="UniProtKB-SubCell"/>
</dbReference>
<evidence type="ECO:0000313" key="18">
    <source>
        <dbReference type="EMBL" id="KOY40526.1"/>
    </source>
</evidence>
<evidence type="ECO:0000256" key="10">
    <source>
        <dbReference type="ARBA" id="ARBA00022833"/>
    </source>
</evidence>
<comment type="subcellular location">
    <subcellularLocation>
        <location evidence="3 16">Cytoplasm</location>
    </subcellularLocation>
</comment>
<dbReference type="EC" id="5.3.1.28" evidence="7 16"/>
<dbReference type="AlphaFoldDB" id="A0A0L8E5E0"/>
<dbReference type="EMBL" id="CP114194">
    <property type="protein sequence ID" value="WAT89524.1"/>
    <property type="molecule type" value="Genomic_DNA"/>
</dbReference>
<dbReference type="InterPro" id="IPR004515">
    <property type="entry name" value="Phosphoheptose_Isoase"/>
</dbReference>
<dbReference type="Proteomes" id="UP001156560">
    <property type="component" value="Chromosome 1"/>
</dbReference>
<feature type="binding site" evidence="16">
    <location>
        <position position="65"/>
    </location>
    <ligand>
        <name>substrate</name>
    </ligand>
</feature>
<evidence type="ECO:0000256" key="13">
    <source>
        <dbReference type="ARBA" id="ARBA00023277"/>
    </source>
</evidence>
<name>A0A0L8E5E0_VIBPH</name>
<dbReference type="GO" id="GO:0097367">
    <property type="term" value="F:carbohydrate derivative binding"/>
    <property type="evidence" value="ECO:0007669"/>
    <property type="project" value="InterPro"/>
</dbReference>
<keyword evidence="13 16" id="KW-0119">Carbohydrate metabolism</keyword>
<dbReference type="CDD" id="cd05006">
    <property type="entry name" value="SIS_GmhA"/>
    <property type="match status" value="1"/>
</dbReference>
<dbReference type="InterPro" id="IPR050099">
    <property type="entry name" value="SIS_GmhA/DiaA_subfam"/>
</dbReference>
<evidence type="ECO:0000313" key="26">
    <source>
        <dbReference type="Proteomes" id="UP000518904"/>
    </source>
</evidence>